<reference evidence="2" key="1">
    <citation type="journal article" date="2008" name="Nat. Genet.">
        <title>The Pristionchus pacificus genome provides a unique perspective on nematode lifestyle and parasitism.</title>
        <authorList>
            <person name="Dieterich C."/>
            <person name="Clifton S.W."/>
            <person name="Schuster L.N."/>
            <person name="Chinwalla A."/>
            <person name="Delehaunty K."/>
            <person name="Dinkelacker I."/>
            <person name="Fulton L."/>
            <person name="Fulton R."/>
            <person name="Godfrey J."/>
            <person name="Minx P."/>
            <person name="Mitreva M."/>
            <person name="Roeseler W."/>
            <person name="Tian H."/>
            <person name="Witte H."/>
            <person name="Yang S.P."/>
            <person name="Wilson R.K."/>
            <person name="Sommer R.J."/>
        </authorList>
    </citation>
    <scope>NUCLEOTIDE SEQUENCE [LARGE SCALE GENOMIC DNA]</scope>
    <source>
        <strain evidence="2">PS312</strain>
    </source>
</reference>
<gene>
    <name evidence="1" type="primary">WBGene00280848</name>
</gene>
<proteinExistence type="predicted"/>
<dbReference type="EnsemblMetazoa" id="PPA42479.1">
    <property type="protein sequence ID" value="PPA42479.1"/>
    <property type="gene ID" value="WBGene00280848"/>
</dbReference>
<protein>
    <submittedName>
        <fullName evidence="1">Uncharacterized protein</fullName>
    </submittedName>
</protein>
<organism evidence="1 2">
    <name type="scientific">Pristionchus pacificus</name>
    <name type="common">Parasitic nematode worm</name>
    <dbReference type="NCBI Taxonomy" id="54126"/>
    <lineage>
        <taxon>Eukaryota</taxon>
        <taxon>Metazoa</taxon>
        <taxon>Ecdysozoa</taxon>
        <taxon>Nematoda</taxon>
        <taxon>Chromadorea</taxon>
        <taxon>Rhabditida</taxon>
        <taxon>Rhabditina</taxon>
        <taxon>Diplogasteromorpha</taxon>
        <taxon>Diplogasteroidea</taxon>
        <taxon>Neodiplogasteridae</taxon>
        <taxon>Pristionchus</taxon>
    </lineage>
</organism>
<evidence type="ECO:0000313" key="2">
    <source>
        <dbReference type="Proteomes" id="UP000005239"/>
    </source>
</evidence>
<keyword evidence="2" id="KW-1185">Reference proteome</keyword>
<dbReference type="Proteomes" id="UP000005239">
    <property type="component" value="Unassembled WGS sequence"/>
</dbReference>
<evidence type="ECO:0000313" key="1">
    <source>
        <dbReference type="EnsemblMetazoa" id="PPA42479.1"/>
    </source>
</evidence>
<sequence>MEGIGIFVLSDNGSRDDDENPSWVLLLMIQMGDTRPVAQADGRGFSKLETEESGGESRPPVASARIENGEWRMENKLSLIRTEHSSQYS</sequence>
<dbReference type="OrthoDB" id="6781668at2759"/>
<name>A0A2A6D1C4_PRIPA</name>
<reference evidence="1" key="2">
    <citation type="submission" date="2022-06" db="UniProtKB">
        <authorList>
            <consortium name="EnsemblMetazoa"/>
        </authorList>
    </citation>
    <scope>IDENTIFICATION</scope>
    <source>
        <strain evidence="1">PS312</strain>
    </source>
</reference>
<dbReference type="AlphaFoldDB" id="A0A2A6D1C4"/>
<accession>A0A8R1Z0H1</accession>
<accession>A0A2A6D1C4</accession>